<evidence type="ECO:0000256" key="9">
    <source>
        <dbReference type="ARBA" id="ARBA00023136"/>
    </source>
</evidence>
<dbReference type="PANTHER" id="PTHR27004">
    <property type="entry name" value="RECEPTOR-LIKE PROTEIN 12 ISOFORM X1"/>
    <property type="match status" value="1"/>
</dbReference>
<keyword evidence="9 12" id="KW-0472">Membrane</keyword>
<dbReference type="SMART" id="SM00369">
    <property type="entry name" value="LRR_TYP"/>
    <property type="match status" value="8"/>
</dbReference>
<dbReference type="Pfam" id="PF13855">
    <property type="entry name" value="LRR_8"/>
    <property type="match status" value="2"/>
</dbReference>
<reference evidence="13 14" key="1">
    <citation type="journal article" date="2018" name="Mol. Plant">
        <title>The genome of Artemisia annua provides insight into the evolution of Asteraceae family and artemisinin biosynthesis.</title>
        <authorList>
            <person name="Shen Q."/>
            <person name="Zhang L."/>
            <person name="Liao Z."/>
            <person name="Wang S."/>
            <person name="Yan T."/>
            <person name="Shi P."/>
            <person name="Liu M."/>
            <person name="Fu X."/>
            <person name="Pan Q."/>
            <person name="Wang Y."/>
            <person name="Lv Z."/>
            <person name="Lu X."/>
            <person name="Zhang F."/>
            <person name="Jiang W."/>
            <person name="Ma Y."/>
            <person name="Chen M."/>
            <person name="Hao X."/>
            <person name="Li L."/>
            <person name="Tang Y."/>
            <person name="Lv G."/>
            <person name="Zhou Y."/>
            <person name="Sun X."/>
            <person name="Brodelius P.E."/>
            <person name="Rose J.K.C."/>
            <person name="Tang K."/>
        </authorList>
    </citation>
    <scope>NUCLEOTIDE SEQUENCE [LARGE SCALE GENOMIC DNA]</scope>
    <source>
        <strain evidence="14">cv. Huhao1</strain>
        <tissue evidence="13">Leaf</tissue>
    </source>
</reference>
<evidence type="ECO:0000256" key="6">
    <source>
        <dbReference type="ARBA" id="ARBA00022729"/>
    </source>
</evidence>
<evidence type="ECO:0000256" key="10">
    <source>
        <dbReference type="ARBA" id="ARBA00023170"/>
    </source>
</evidence>
<evidence type="ECO:0000256" key="8">
    <source>
        <dbReference type="ARBA" id="ARBA00022989"/>
    </source>
</evidence>
<evidence type="ECO:0000256" key="5">
    <source>
        <dbReference type="ARBA" id="ARBA00022692"/>
    </source>
</evidence>
<dbReference type="GO" id="GO:0006952">
    <property type="term" value="P:defense response"/>
    <property type="evidence" value="ECO:0007669"/>
    <property type="project" value="UniProtKB-ARBA"/>
</dbReference>
<keyword evidence="8 12" id="KW-1133">Transmembrane helix</keyword>
<dbReference type="FunFam" id="3.80.10.10:FF:000111">
    <property type="entry name" value="LRR receptor-like serine/threonine-protein kinase ERECTA"/>
    <property type="match status" value="1"/>
</dbReference>
<sequence>MPSCVQEATGLSGNIPNSVGHLKSLNYLDLSWTDLAGEIPDSIGNLILLENLDLSATRLSGEIPYSIDNMRLLNTVDLSMCNFTGSLPKYLGNLTHLTTLYLSKNYLSGSLPSSLFTLPSLETIYIDNNIFTGSLPPELFTLQPLKQLSVANNQLVGLIDVLDPDPALRSFRQLKKLTYIDLSYNNFNGTWELDTLFSSLRNLDTLILSYSGLLVVSNSVSGYVNPYFRVVSLASCKLSTFPNSLRAMKKLSFVDLSHNQIYGSLPNWVGEMGENDLIVFNISHNFVTSLPPFEWDMLQYLSLASNSIQGPFPLSICNMNNLYILDMSNNLFNGVIPRCFGYFSSHLKMVDLGNNSFHGTIPNTYEDCEELGGIILNGNQLEGEIPSSFSKCQSLNILDLGNNNLNGTFPPWLANLPELQVLILKSNRFQGLIESPFVVKLPFPSLVVLDLSQNSFMGNLPIKYFGNFKAMQKVVENGELEYMHIDSKYYSITIAVKGVMLPFSKVLVTYMFVDLSSNMFGSEIPDIIGDIAYLRVLNLSRNNLIGGIPSTIGNLLHIESLDLSWNQLTGQIPQSLTGIKGLGVLNLSQNRLVGRIPEGRQFNTFDESSFAGNLGLCGFPMPEKCNEQTRKPQLEAHENHEEKSGFTRKSVTLGYGCGTLLGLVMGYLMLSTRRVKWFNAIADAGEHIILMRNKRRYVGTLCVELEVPNDAICCFRNSRLFKGEKKDSKIVLNTIKETVGMKLLSLTVKDSRSVKDVEAKWNLKLQRTSDHKHC</sequence>
<organism evidence="13 14">
    <name type="scientific">Artemisia annua</name>
    <name type="common">Sweet wormwood</name>
    <dbReference type="NCBI Taxonomy" id="35608"/>
    <lineage>
        <taxon>Eukaryota</taxon>
        <taxon>Viridiplantae</taxon>
        <taxon>Streptophyta</taxon>
        <taxon>Embryophyta</taxon>
        <taxon>Tracheophyta</taxon>
        <taxon>Spermatophyta</taxon>
        <taxon>Magnoliopsida</taxon>
        <taxon>eudicotyledons</taxon>
        <taxon>Gunneridae</taxon>
        <taxon>Pentapetalae</taxon>
        <taxon>asterids</taxon>
        <taxon>campanulids</taxon>
        <taxon>Asterales</taxon>
        <taxon>Asteraceae</taxon>
        <taxon>Asteroideae</taxon>
        <taxon>Anthemideae</taxon>
        <taxon>Artemisiinae</taxon>
        <taxon>Artemisia</taxon>
    </lineage>
</organism>
<dbReference type="PANTHER" id="PTHR27004:SF439">
    <property type="entry name" value="LEUCINE-RICH REPEAT-CONTAINING N-TERMINAL PLANT-TYPE DOMAIN-CONTAINING PROTEIN"/>
    <property type="match status" value="1"/>
</dbReference>
<name>A0A2U1PM86_ARTAN</name>
<keyword evidence="5 12" id="KW-0812">Transmembrane</keyword>
<dbReference type="GO" id="GO:0005886">
    <property type="term" value="C:plasma membrane"/>
    <property type="evidence" value="ECO:0007669"/>
    <property type="project" value="UniProtKB-SubCell"/>
</dbReference>
<dbReference type="OrthoDB" id="442066at2759"/>
<gene>
    <name evidence="13" type="ORF">CTI12_AA119250</name>
</gene>
<keyword evidence="14" id="KW-1185">Reference proteome</keyword>
<protein>
    <submittedName>
        <fullName evidence="13">Leucine-rich repeat-containing protein</fullName>
    </submittedName>
</protein>
<keyword evidence="3" id="KW-1003">Cell membrane</keyword>
<dbReference type="InterPro" id="IPR003591">
    <property type="entry name" value="Leu-rich_rpt_typical-subtyp"/>
</dbReference>
<dbReference type="Proteomes" id="UP000245207">
    <property type="component" value="Unassembled WGS sequence"/>
</dbReference>
<evidence type="ECO:0000256" key="11">
    <source>
        <dbReference type="ARBA" id="ARBA00023180"/>
    </source>
</evidence>
<evidence type="ECO:0000256" key="1">
    <source>
        <dbReference type="ARBA" id="ARBA00004251"/>
    </source>
</evidence>
<accession>A0A2U1PM86</accession>
<dbReference type="InterPro" id="IPR001611">
    <property type="entry name" value="Leu-rich_rpt"/>
</dbReference>
<dbReference type="Gene3D" id="3.80.10.10">
    <property type="entry name" value="Ribonuclease Inhibitor"/>
    <property type="match status" value="4"/>
</dbReference>
<proteinExistence type="inferred from homology"/>
<feature type="transmembrane region" description="Helical" evidence="12">
    <location>
        <begin position="653"/>
        <end position="670"/>
    </location>
</feature>
<evidence type="ECO:0000256" key="7">
    <source>
        <dbReference type="ARBA" id="ARBA00022737"/>
    </source>
</evidence>
<evidence type="ECO:0000313" key="14">
    <source>
        <dbReference type="Proteomes" id="UP000245207"/>
    </source>
</evidence>
<comment type="subcellular location">
    <subcellularLocation>
        <location evidence="1">Cell membrane</location>
        <topology evidence="1">Single-pass type I membrane protein</topology>
    </subcellularLocation>
</comment>
<dbReference type="STRING" id="35608.A0A2U1PM86"/>
<keyword evidence="10" id="KW-0675">Receptor</keyword>
<dbReference type="AlphaFoldDB" id="A0A2U1PM86"/>
<dbReference type="Pfam" id="PF00560">
    <property type="entry name" value="LRR_1"/>
    <property type="match status" value="8"/>
</dbReference>
<comment type="similarity">
    <text evidence="2">Belongs to the RLP family.</text>
</comment>
<dbReference type="EMBL" id="PKPP01000974">
    <property type="protein sequence ID" value="PWA86863.1"/>
    <property type="molecule type" value="Genomic_DNA"/>
</dbReference>
<keyword evidence="7" id="KW-0677">Repeat</keyword>
<comment type="caution">
    <text evidence="13">The sequence shown here is derived from an EMBL/GenBank/DDBJ whole genome shotgun (WGS) entry which is preliminary data.</text>
</comment>
<evidence type="ECO:0000313" key="13">
    <source>
        <dbReference type="EMBL" id="PWA86863.1"/>
    </source>
</evidence>
<keyword evidence="4" id="KW-0433">Leucine-rich repeat</keyword>
<dbReference type="FunFam" id="3.80.10.10:FF:000095">
    <property type="entry name" value="LRR receptor-like serine/threonine-protein kinase GSO1"/>
    <property type="match status" value="2"/>
</dbReference>
<evidence type="ECO:0000256" key="2">
    <source>
        <dbReference type="ARBA" id="ARBA00009592"/>
    </source>
</evidence>
<evidence type="ECO:0000256" key="3">
    <source>
        <dbReference type="ARBA" id="ARBA00022475"/>
    </source>
</evidence>
<evidence type="ECO:0000256" key="12">
    <source>
        <dbReference type="SAM" id="Phobius"/>
    </source>
</evidence>
<dbReference type="GO" id="GO:0051707">
    <property type="term" value="P:response to other organism"/>
    <property type="evidence" value="ECO:0007669"/>
    <property type="project" value="UniProtKB-ARBA"/>
</dbReference>
<keyword evidence="6" id="KW-0732">Signal</keyword>
<keyword evidence="11" id="KW-0325">Glycoprotein</keyword>
<dbReference type="InterPro" id="IPR032675">
    <property type="entry name" value="LRR_dom_sf"/>
</dbReference>
<evidence type="ECO:0000256" key="4">
    <source>
        <dbReference type="ARBA" id="ARBA00022614"/>
    </source>
</evidence>
<dbReference type="SUPFAM" id="SSF52058">
    <property type="entry name" value="L domain-like"/>
    <property type="match status" value="2"/>
</dbReference>